<evidence type="ECO:0000313" key="2">
    <source>
        <dbReference type="Proteomes" id="UP000623067"/>
    </source>
</evidence>
<dbReference type="AlphaFoldDB" id="A0A916WNR1"/>
<dbReference type="Proteomes" id="UP000623067">
    <property type="component" value="Unassembled WGS sequence"/>
</dbReference>
<protein>
    <submittedName>
        <fullName evidence="1">Uncharacterized protein</fullName>
    </submittedName>
</protein>
<evidence type="ECO:0000313" key="1">
    <source>
        <dbReference type="EMBL" id="GGB15231.1"/>
    </source>
</evidence>
<comment type="caution">
    <text evidence="1">The sequence shown here is derived from an EMBL/GenBank/DDBJ whole genome shotgun (WGS) entry which is preliminary data.</text>
</comment>
<reference evidence="1" key="2">
    <citation type="submission" date="2020-09" db="EMBL/GenBank/DDBJ databases">
        <authorList>
            <person name="Sun Q."/>
            <person name="Zhou Y."/>
        </authorList>
    </citation>
    <scope>NUCLEOTIDE SEQUENCE</scope>
    <source>
        <strain evidence="1">CGMCC 1.15330</strain>
    </source>
</reference>
<accession>A0A916WNR1</accession>
<gene>
    <name evidence="1" type="ORF">GCM10011380_00820</name>
</gene>
<dbReference type="EMBL" id="BMIH01000001">
    <property type="protein sequence ID" value="GGB15231.1"/>
    <property type="molecule type" value="Genomic_DNA"/>
</dbReference>
<reference evidence="1" key="1">
    <citation type="journal article" date="2014" name="Int. J. Syst. Evol. Microbiol.">
        <title>Complete genome sequence of Corynebacterium casei LMG S-19264T (=DSM 44701T), isolated from a smear-ripened cheese.</title>
        <authorList>
            <consortium name="US DOE Joint Genome Institute (JGI-PGF)"/>
            <person name="Walter F."/>
            <person name="Albersmeier A."/>
            <person name="Kalinowski J."/>
            <person name="Ruckert C."/>
        </authorList>
    </citation>
    <scope>NUCLEOTIDE SEQUENCE</scope>
    <source>
        <strain evidence="1">CGMCC 1.15330</strain>
    </source>
</reference>
<sequence>MLRVVTPPADRLVCAAEPAVPATLTDAAVAAWIVDLRGAGQDCRSKLGWVRDWTAEVAK</sequence>
<keyword evidence="2" id="KW-1185">Reference proteome</keyword>
<name>A0A916WNR1_9SPHN</name>
<proteinExistence type="predicted"/>
<organism evidence="1 2">
    <name type="scientific">Sphingomonas metalli</name>
    <dbReference type="NCBI Taxonomy" id="1779358"/>
    <lineage>
        <taxon>Bacteria</taxon>
        <taxon>Pseudomonadati</taxon>
        <taxon>Pseudomonadota</taxon>
        <taxon>Alphaproteobacteria</taxon>
        <taxon>Sphingomonadales</taxon>
        <taxon>Sphingomonadaceae</taxon>
        <taxon>Sphingomonas</taxon>
    </lineage>
</organism>